<sequence>MSSSENPPTPGDSLTAMRSRFFSEALASFQASSSKFRVISTAGPTIALRTPGSRVQDEHSPSPAIPPSHRPRSLVVLDSSFNPPTNAHLRMASSAIFDTIDRSPPDLLYPHSRNVRLLLVLSINNADKAPKPAGFHERLSMMWSFARDVQQSLSVGQPGGEIGAEGLIVDIALSTLPYFHGKSQAIAEDEFYQGTEEAADQGRGQTEQVILAGYDTLIRIFDPKYYHSEEGNGMRKALGPMFDRATLRVTMRTNDQWGDATEQRQYLKSLFKPDQLKKVGADGSWESKIELVDGPTLTENVVSSTYAREAAKEGDYEKLKKLVPPRVRECLEGMGIYRD</sequence>
<dbReference type="Proteomes" id="UP001321749">
    <property type="component" value="Unassembled WGS sequence"/>
</dbReference>
<dbReference type="PANTHER" id="PTHR31285:SF0">
    <property type="entry name" value="NICOTINAMIDE MONONUCLEOTIDE ADENYLYLTRANSFERASE"/>
    <property type="match status" value="1"/>
</dbReference>
<name>A0AAV9HS68_9PEZI</name>
<dbReference type="InterPro" id="IPR014729">
    <property type="entry name" value="Rossmann-like_a/b/a_fold"/>
</dbReference>
<protein>
    <recommendedName>
        <fullName evidence="4">Nicotinamide-nucleotide adenylyltransferase</fullName>
    </recommendedName>
</protein>
<comment type="caution">
    <text evidence="2">The sequence shown here is derived from an EMBL/GenBank/DDBJ whole genome shotgun (WGS) entry which is preliminary data.</text>
</comment>
<evidence type="ECO:0008006" key="4">
    <source>
        <dbReference type="Google" id="ProtNLM"/>
    </source>
</evidence>
<evidence type="ECO:0000256" key="1">
    <source>
        <dbReference type="SAM" id="MobiDB-lite"/>
    </source>
</evidence>
<dbReference type="EMBL" id="MU864974">
    <property type="protein sequence ID" value="KAK4462322.1"/>
    <property type="molecule type" value="Genomic_DNA"/>
</dbReference>
<feature type="region of interest" description="Disordered" evidence="1">
    <location>
        <begin position="47"/>
        <end position="71"/>
    </location>
</feature>
<dbReference type="GO" id="GO:0005737">
    <property type="term" value="C:cytoplasm"/>
    <property type="evidence" value="ECO:0007669"/>
    <property type="project" value="TreeGrafter"/>
</dbReference>
<evidence type="ECO:0000313" key="2">
    <source>
        <dbReference type="EMBL" id="KAK4462322.1"/>
    </source>
</evidence>
<organism evidence="2 3">
    <name type="scientific">Cladorrhinum samala</name>
    <dbReference type="NCBI Taxonomy" id="585594"/>
    <lineage>
        <taxon>Eukaryota</taxon>
        <taxon>Fungi</taxon>
        <taxon>Dikarya</taxon>
        <taxon>Ascomycota</taxon>
        <taxon>Pezizomycotina</taxon>
        <taxon>Sordariomycetes</taxon>
        <taxon>Sordariomycetidae</taxon>
        <taxon>Sordariales</taxon>
        <taxon>Podosporaceae</taxon>
        <taxon>Cladorrhinum</taxon>
    </lineage>
</organism>
<dbReference type="AlphaFoldDB" id="A0AAV9HS68"/>
<dbReference type="PANTHER" id="PTHR31285">
    <property type="entry name" value="NICOTINAMIDE MONONUCLEOTIDE ADENYLYLTRANSFERASE"/>
    <property type="match status" value="1"/>
</dbReference>
<dbReference type="Gene3D" id="3.40.50.620">
    <property type="entry name" value="HUPs"/>
    <property type="match status" value="1"/>
</dbReference>
<dbReference type="GO" id="GO:0016887">
    <property type="term" value="F:ATP hydrolysis activity"/>
    <property type="evidence" value="ECO:0007669"/>
    <property type="project" value="TreeGrafter"/>
</dbReference>
<reference evidence="2" key="1">
    <citation type="journal article" date="2023" name="Mol. Phylogenet. Evol.">
        <title>Genome-scale phylogeny and comparative genomics of the fungal order Sordariales.</title>
        <authorList>
            <person name="Hensen N."/>
            <person name="Bonometti L."/>
            <person name="Westerberg I."/>
            <person name="Brannstrom I.O."/>
            <person name="Guillou S."/>
            <person name="Cros-Aarteil S."/>
            <person name="Calhoun S."/>
            <person name="Haridas S."/>
            <person name="Kuo A."/>
            <person name="Mondo S."/>
            <person name="Pangilinan J."/>
            <person name="Riley R."/>
            <person name="LaButti K."/>
            <person name="Andreopoulos B."/>
            <person name="Lipzen A."/>
            <person name="Chen C."/>
            <person name="Yan M."/>
            <person name="Daum C."/>
            <person name="Ng V."/>
            <person name="Clum A."/>
            <person name="Steindorff A."/>
            <person name="Ohm R.A."/>
            <person name="Martin F."/>
            <person name="Silar P."/>
            <person name="Natvig D.O."/>
            <person name="Lalanne C."/>
            <person name="Gautier V."/>
            <person name="Ament-Velasquez S.L."/>
            <person name="Kruys A."/>
            <person name="Hutchinson M.I."/>
            <person name="Powell A.J."/>
            <person name="Barry K."/>
            <person name="Miller A.N."/>
            <person name="Grigoriev I.V."/>
            <person name="Debuchy R."/>
            <person name="Gladieux P."/>
            <person name="Hiltunen Thoren M."/>
            <person name="Johannesson H."/>
        </authorList>
    </citation>
    <scope>NUCLEOTIDE SEQUENCE</scope>
    <source>
        <strain evidence="2">PSN324</strain>
    </source>
</reference>
<reference evidence="2" key="2">
    <citation type="submission" date="2023-06" db="EMBL/GenBank/DDBJ databases">
        <authorList>
            <consortium name="Lawrence Berkeley National Laboratory"/>
            <person name="Mondo S.J."/>
            <person name="Hensen N."/>
            <person name="Bonometti L."/>
            <person name="Westerberg I."/>
            <person name="Brannstrom I.O."/>
            <person name="Guillou S."/>
            <person name="Cros-Aarteil S."/>
            <person name="Calhoun S."/>
            <person name="Haridas S."/>
            <person name="Kuo A."/>
            <person name="Pangilinan J."/>
            <person name="Riley R."/>
            <person name="Labutti K."/>
            <person name="Andreopoulos B."/>
            <person name="Lipzen A."/>
            <person name="Chen C."/>
            <person name="Yanf M."/>
            <person name="Daum C."/>
            <person name="Ng V."/>
            <person name="Clum A."/>
            <person name="Steindorff A."/>
            <person name="Ohm R."/>
            <person name="Martin F."/>
            <person name="Silar P."/>
            <person name="Natvig D."/>
            <person name="Lalanne C."/>
            <person name="Gautier V."/>
            <person name="Ament-Velasquez S.L."/>
            <person name="Kruys A."/>
            <person name="Hutchinson M.I."/>
            <person name="Powell A.J."/>
            <person name="Barry K."/>
            <person name="Miller A.N."/>
            <person name="Grigoriev I.V."/>
            <person name="Debuchy R."/>
            <person name="Gladieux P."/>
            <person name="Thoren M.H."/>
            <person name="Johannesson H."/>
        </authorList>
    </citation>
    <scope>NUCLEOTIDE SEQUENCE</scope>
    <source>
        <strain evidence="2">PSN324</strain>
    </source>
</reference>
<evidence type="ECO:0000313" key="3">
    <source>
        <dbReference type="Proteomes" id="UP001321749"/>
    </source>
</evidence>
<proteinExistence type="predicted"/>
<dbReference type="GO" id="GO:0000309">
    <property type="term" value="F:nicotinamide-nucleotide adenylyltransferase activity"/>
    <property type="evidence" value="ECO:0007669"/>
    <property type="project" value="TreeGrafter"/>
</dbReference>
<dbReference type="SUPFAM" id="SSF52374">
    <property type="entry name" value="Nucleotidylyl transferase"/>
    <property type="match status" value="1"/>
</dbReference>
<dbReference type="GO" id="GO:0005634">
    <property type="term" value="C:nucleus"/>
    <property type="evidence" value="ECO:0007669"/>
    <property type="project" value="TreeGrafter"/>
</dbReference>
<keyword evidence="3" id="KW-1185">Reference proteome</keyword>
<accession>A0AAV9HS68</accession>
<gene>
    <name evidence="2" type="ORF">QBC42DRAFT_81167</name>
</gene>